<dbReference type="EMBL" id="JAPJZH010000026">
    <property type="protein sequence ID" value="MDA4848643.1"/>
    <property type="molecule type" value="Genomic_DNA"/>
</dbReference>
<keyword evidence="3" id="KW-1185">Reference proteome</keyword>
<proteinExistence type="predicted"/>
<evidence type="ECO:0000313" key="3">
    <source>
        <dbReference type="Proteomes" id="UP001148313"/>
    </source>
</evidence>
<dbReference type="RefSeq" id="WP_271092517.1">
    <property type="nucleotide sequence ID" value="NZ_JAPJZH010000026.1"/>
</dbReference>
<organism evidence="2 3">
    <name type="scientific">Hoeflea poritis</name>
    <dbReference type="NCBI Taxonomy" id="2993659"/>
    <lineage>
        <taxon>Bacteria</taxon>
        <taxon>Pseudomonadati</taxon>
        <taxon>Pseudomonadota</taxon>
        <taxon>Alphaproteobacteria</taxon>
        <taxon>Hyphomicrobiales</taxon>
        <taxon>Rhizobiaceae</taxon>
        <taxon>Hoeflea</taxon>
    </lineage>
</organism>
<sequence length="176" mass="19683">MQENHCLRPVAEEDIEALHSLLSVEAVFFYLADGVKPERSIAAGWVDESLSDFERFDVGIWCLSGQTDGQISGLARLSDYDHGTMQLTYLLHPDMWGKGLATRMAHTALSMAFRGDHVCEVWAGADKPNAASISVMQRLGMAFQKDVQYPAGEGVEYRITRADFDPRRMERLPICT</sequence>
<name>A0ABT4VV92_9HYPH</name>
<dbReference type="Pfam" id="PF13302">
    <property type="entry name" value="Acetyltransf_3"/>
    <property type="match status" value="1"/>
</dbReference>
<dbReference type="PANTHER" id="PTHR43792:SF1">
    <property type="entry name" value="N-ACETYLTRANSFERASE DOMAIN-CONTAINING PROTEIN"/>
    <property type="match status" value="1"/>
</dbReference>
<dbReference type="PROSITE" id="PS51186">
    <property type="entry name" value="GNAT"/>
    <property type="match status" value="1"/>
</dbReference>
<dbReference type="Gene3D" id="3.40.630.30">
    <property type="match status" value="1"/>
</dbReference>
<dbReference type="PANTHER" id="PTHR43792">
    <property type="entry name" value="GNAT FAMILY, PUTATIVE (AFU_ORTHOLOGUE AFUA_3G00765)-RELATED-RELATED"/>
    <property type="match status" value="1"/>
</dbReference>
<dbReference type="InterPro" id="IPR051531">
    <property type="entry name" value="N-acetyltransferase"/>
</dbReference>
<dbReference type="InterPro" id="IPR016181">
    <property type="entry name" value="Acyl_CoA_acyltransferase"/>
</dbReference>
<gene>
    <name evidence="2" type="ORF">OOZ53_25025</name>
</gene>
<comment type="caution">
    <text evidence="2">The sequence shown here is derived from an EMBL/GenBank/DDBJ whole genome shotgun (WGS) entry which is preliminary data.</text>
</comment>
<evidence type="ECO:0000313" key="2">
    <source>
        <dbReference type="EMBL" id="MDA4848643.1"/>
    </source>
</evidence>
<dbReference type="Proteomes" id="UP001148313">
    <property type="component" value="Unassembled WGS sequence"/>
</dbReference>
<protein>
    <submittedName>
        <fullName evidence="2">GNAT family N-acetyltransferase</fullName>
    </submittedName>
</protein>
<reference evidence="2" key="1">
    <citation type="submission" date="2022-11" db="EMBL/GenBank/DDBJ databases">
        <title>Hoeflea poritis sp. nov., isolated from scleractinian coral Porites lutea.</title>
        <authorList>
            <person name="Zhang G."/>
            <person name="Wei Q."/>
            <person name="Cai L."/>
        </authorList>
    </citation>
    <scope>NUCLEOTIDE SEQUENCE</scope>
    <source>
        <strain evidence="2">E7-10</strain>
    </source>
</reference>
<dbReference type="SUPFAM" id="SSF55729">
    <property type="entry name" value="Acyl-CoA N-acyltransferases (Nat)"/>
    <property type="match status" value="1"/>
</dbReference>
<feature type="domain" description="N-acetyltransferase" evidence="1">
    <location>
        <begin position="5"/>
        <end position="162"/>
    </location>
</feature>
<accession>A0ABT4VV92</accession>
<evidence type="ECO:0000259" key="1">
    <source>
        <dbReference type="PROSITE" id="PS51186"/>
    </source>
</evidence>
<dbReference type="InterPro" id="IPR000182">
    <property type="entry name" value="GNAT_dom"/>
</dbReference>